<feature type="region of interest" description="Disordered" evidence="1">
    <location>
        <begin position="158"/>
        <end position="191"/>
    </location>
</feature>
<comment type="caution">
    <text evidence="2">The sequence shown here is derived from an EMBL/GenBank/DDBJ whole genome shotgun (WGS) entry which is preliminary data.</text>
</comment>
<gene>
    <name evidence="2" type="ORF">PG991_008735</name>
</gene>
<dbReference type="Proteomes" id="UP001396898">
    <property type="component" value="Unassembled WGS sequence"/>
</dbReference>
<proteinExistence type="predicted"/>
<evidence type="ECO:0000313" key="2">
    <source>
        <dbReference type="EMBL" id="KAK8015847.1"/>
    </source>
</evidence>
<keyword evidence="3" id="KW-1185">Reference proteome</keyword>
<sequence>MFSLGQGHGAKIGPTLREHAARLEAPTGPERGLALFRPKTFNLVRGEVPPLLRVRHVLDPAEAQAVRPLLAAHAQEKDSPLSAERVRQVQECAMNGISGRLVLRDGHQFQHAALAVKGGGPAAPGDPGELKAPDTVRKILFGPVKQQEECVGAPDFVERHGTRPQLTSPDGRDVDLGRADGSPGAGQQGRSAWVFRSLEDAVAKGALQRETDAQARAARVIAIP</sequence>
<name>A0ABR1RM21_9PEZI</name>
<evidence type="ECO:0000256" key="1">
    <source>
        <dbReference type="SAM" id="MobiDB-lite"/>
    </source>
</evidence>
<protein>
    <submittedName>
        <fullName evidence="2">Uncharacterized protein</fullName>
    </submittedName>
</protein>
<dbReference type="EMBL" id="JAQQWI010000012">
    <property type="protein sequence ID" value="KAK8015847.1"/>
    <property type="molecule type" value="Genomic_DNA"/>
</dbReference>
<accession>A0ABR1RM21</accession>
<organism evidence="2 3">
    <name type="scientific">Apiospora marii</name>
    <dbReference type="NCBI Taxonomy" id="335849"/>
    <lineage>
        <taxon>Eukaryota</taxon>
        <taxon>Fungi</taxon>
        <taxon>Dikarya</taxon>
        <taxon>Ascomycota</taxon>
        <taxon>Pezizomycotina</taxon>
        <taxon>Sordariomycetes</taxon>
        <taxon>Xylariomycetidae</taxon>
        <taxon>Amphisphaeriales</taxon>
        <taxon>Apiosporaceae</taxon>
        <taxon>Apiospora</taxon>
    </lineage>
</organism>
<evidence type="ECO:0000313" key="3">
    <source>
        <dbReference type="Proteomes" id="UP001396898"/>
    </source>
</evidence>
<reference evidence="2 3" key="1">
    <citation type="submission" date="2023-01" db="EMBL/GenBank/DDBJ databases">
        <title>Analysis of 21 Apiospora genomes using comparative genomics revels a genus with tremendous synthesis potential of carbohydrate active enzymes and secondary metabolites.</title>
        <authorList>
            <person name="Sorensen T."/>
        </authorList>
    </citation>
    <scope>NUCLEOTIDE SEQUENCE [LARGE SCALE GENOMIC DNA]</scope>
    <source>
        <strain evidence="2 3">CBS 20057</strain>
    </source>
</reference>